<evidence type="ECO:0000259" key="15">
    <source>
        <dbReference type="PROSITE" id="PS50011"/>
    </source>
</evidence>
<keyword evidence="6" id="KW-0677">Repeat</keyword>
<dbReference type="Pfam" id="PF12796">
    <property type="entry name" value="Ank_2"/>
    <property type="match status" value="1"/>
</dbReference>
<dbReference type="InterPro" id="IPR011044">
    <property type="entry name" value="Quino_amine_DH_bsu"/>
</dbReference>
<feature type="binding site" evidence="13">
    <location>
        <position position="1410"/>
    </location>
    <ligand>
        <name>ATP</name>
        <dbReference type="ChEBI" id="CHEBI:30616"/>
    </ligand>
</feature>
<feature type="repeat" description="ANK" evidence="12">
    <location>
        <begin position="30"/>
        <end position="62"/>
    </location>
</feature>
<feature type="coiled-coil region" evidence="14">
    <location>
        <begin position="1173"/>
        <end position="1200"/>
    </location>
</feature>
<dbReference type="PROSITE" id="PS51424">
    <property type="entry name" value="ROC"/>
    <property type="match status" value="1"/>
</dbReference>
<dbReference type="Pfam" id="PF16095">
    <property type="entry name" value="COR-A"/>
    <property type="match status" value="1"/>
</dbReference>
<dbReference type="InterPro" id="IPR020859">
    <property type="entry name" value="ROC"/>
</dbReference>
<dbReference type="Gene3D" id="1.10.510.10">
    <property type="entry name" value="Transferase(Phosphotransferase) domain 1"/>
    <property type="match status" value="1"/>
</dbReference>
<evidence type="ECO:0000256" key="13">
    <source>
        <dbReference type="PROSITE-ProRule" id="PRU10141"/>
    </source>
</evidence>
<feature type="domain" description="Roc" evidence="16">
    <location>
        <begin position="492"/>
        <end position="689"/>
    </location>
</feature>
<reference evidence="18" key="1">
    <citation type="submission" date="2025-08" db="UniProtKB">
        <authorList>
            <consortium name="RefSeq"/>
        </authorList>
    </citation>
    <scope>IDENTIFICATION</scope>
</reference>
<dbReference type="InterPro" id="IPR050647">
    <property type="entry name" value="Plant_LRR-RLKs"/>
</dbReference>
<name>A0ABM4CC01_HYDVU</name>
<dbReference type="PROSITE" id="PS00107">
    <property type="entry name" value="PROTEIN_KINASE_ATP"/>
    <property type="match status" value="1"/>
</dbReference>
<dbReference type="SUPFAM" id="SSF48403">
    <property type="entry name" value="Ankyrin repeat"/>
    <property type="match status" value="1"/>
</dbReference>
<evidence type="ECO:0000256" key="1">
    <source>
        <dbReference type="ARBA" id="ARBA00001946"/>
    </source>
</evidence>
<dbReference type="InterPro" id="IPR011009">
    <property type="entry name" value="Kinase-like_dom_sf"/>
</dbReference>
<dbReference type="InterPro" id="IPR002110">
    <property type="entry name" value="Ankyrin_rpt"/>
</dbReference>
<dbReference type="SMART" id="SM00175">
    <property type="entry name" value="RAB"/>
    <property type="match status" value="1"/>
</dbReference>
<evidence type="ECO:0000256" key="9">
    <source>
        <dbReference type="ARBA" id="ARBA00022840"/>
    </source>
</evidence>
<evidence type="ECO:0000313" key="17">
    <source>
        <dbReference type="Proteomes" id="UP001652625"/>
    </source>
</evidence>
<dbReference type="SMART" id="SM00220">
    <property type="entry name" value="S_TKc"/>
    <property type="match status" value="1"/>
</dbReference>
<evidence type="ECO:0000256" key="4">
    <source>
        <dbReference type="ARBA" id="ARBA00022614"/>
    </source>
</evidence>
<accession>A0ABM4CC01</accession>
<evidence type="ECO:0000256" key="5">
    <source>
        <dbReference type="ARBA" id="ARBA00022679"/>
    </source>
</evidence>
<proteinExistence type="predicted"/>
<dbReference type="Pfam" id="PF13855">
    <property type="entry name" value="LRR_8"/>
    <property type="match status" value="1"/>
</dbReference>
<dbReference type="NCBIfam" id="TIGR00231">
    <property type="entry name" value="small_GTP"/>
    <property type="match status" value="1"/>
</dbReference>
<evidence type="ECO:0000256" key="10">
    <source>
        <dbReference type="ARBA" id="ARBA00047899"/>
    </source>
</evidence>
<dbReference type="GeneID" id="136083640"/>
<dbReference type="InterPro" id="IPR056602">
    <property type="entry name" value="Beta-prop_LRRK2"/>
</dbReference>
<dbReference type="PROSITE" id="PS51450">
    <property type="entry name" value="LRR"/>
    <property type="match status" value="1"/>
</dbReference>
<dbReference type="InterPro" id="IPR032675">
    <property type="entry name" value="LRR_dom_sf"/>
</dbReference>
<comment type="catalytic activity">
    <reaction evidence="11">
        <text>L-seryl-[protein] + ATP = O-phospho-L-seryl-[protein] + ADP + H(+)</text>
        <dbReference type="Rhea" id="RHEA:17989"/>
        <dbReference type="Rhea" id="RHEA-COMP:9863"/>
        <dbReference type="Rhea" id="RHEA-COMP:11604"/>
        <dbReference type="ChEBI" id="CHEBI:15378"/>
        <dbReference type="ChEBI" id="CHEBI:29999"/>
        <dbReference type="ChEBI" id="CHEBI:30616"/>
        <dbReference type="ChEBI" id="CHEBI:83421"/>
        <dbReference type="ChEBI" id="CHEBI:456216"/>
        <dbReference type="EC" id="2.7.11.1"/>
    </reaction>
</comment>
<dbReference type="PRINTS" id="PR00449">
    <property type="entry name" value="RASTRNSFRMNG"/>
</dbReference>
<comment type="cofactor">
    <cofactor evidence="1">
        <name>Mg(2+)</name>
        <dbReference type="ChEBI" id="CHEBI:18420"/>
    </cofactor>
</comment>
<keyword evidence="9 13" id="KW-0067">ATP-binding</keyword>
<evidence type="ECO:0000256" key="14">
    <source>
        <dbReference type="SAM" id="Coils"/>
    </source>
</evidence>
<dbReference type="SUPFAM" id="SSF52058">
    <property type="entry name" value="L domain-like"/>
    <property type="match status" value="1"/>
</dbReference>
<evidence type="ECO:0000256" key="2">
    <source>
        <dbReference type="ARBA" id="ARBA00012513"/>
    </source>
</evidence>
<dbReference type="InterPro" id="IPR017441">
    <property type="entry name" value="Protein_kinase_ATP_BS"/>
</dbReference>
<dbReference type="InterPro" id="IPR003591">
    <property type="entry name" value="Leu-rich_rpt_typical-subtyp"/>
</dbReference>
<dbReference type="InterPro" id="IPR036770">
    <property type="entry name" value="Ankyrin_rpt-contain_sf"/>
</dbReference>
<evidence type="ECO:0000256" key="12">
    <source>
        <dbReference type="PROSITE-ProRule" id="PRU00023"/>
    </source>
</evidence>
<evidence type="ECO:0000256" key="3">
    <source>
        <dbReference type="ARBA" id="ARBA00022527"/>
    </source>
</evidence>
<evidence type="ECO:0000259" key="16">
    <source>
        <dbReference type="PROSITE" id="PS51424"/>
    </source>
</evidence>
<dbReference type="Pfam" id="PF00069">
    <property type="entry name" value="Pkinase"/>
    <property type="match status" value="1"/>
</dbReference>
<dbReference type="SUPFAM" id="SSF50969">
    <property type="entry name" value="YVTN repeat-like/Quinoprotein amine dehydrogenase"/>
    <property type="match status" value="1"/>
</dbReference>
<dbReference type="PROSITE" id="PS50088">
    <property type="entry name" value="ANK_REPEAT"/>
    <property type="match status" value="2"/>
</dbReference>
<keyword evidence="7 13" id="KW-0547">Nucleotide-binding</keyword>
<keyword evidence="3" id="KW-0723">Serine/threonine-protein kinase</keyword>
<dbReference type="EC" id="2.7.11.1" evidence="2"/>
<dbReference type="Pfam" id="PF23748">
    <property type="entry name" value="Beta-prop_LRRK2"/>
    <property type="match status" value="1"/>
</dbReference>
<dbReference type="InterPro" id="IPR000719">
    <property type="entry name" value="Prot_kinase_dom"/>
</dbReference>
<evidence type="ECO:0000256" key="11">
    <source>
        <dbReference type="ARBA" id="ARBA00048679"/>
    </source>
</evidence>
<comment type="catalytic activity">
    <reaction evidence="10">
        <text>L-threonyl-[protein] + ATP = O-phospho-L-threonyl-[protein] + ADP + H(+)</text>
        <dbReference type="Rhea" id="RHEA:46608"/>
        <dbReference type="Rhea" id="RHEA-COMP:11060"/>
        <dbReference type="Rhea" id="RHEA-COMP:11605"/>
        <dbReference type="ChEBI" id="CHEBI:15378"/>
        <dbReference type="ChEBI" id="CHEBI:30013"/>
        <dbReference type="ChEBI" id="CHEBI:30616"/>
        <dbReference type="ChEBI" id="CHEBI:61977"/>
        <dbReference type="ChEBI" id="CHEBI:456216"/>
        <dbReference type="EC" id="2.7.11.1"/>
    </reaction>
</comment>
<gene>
    <name evidence="18" type="primary">LOC136083640</name>
</gene>
<keyword evidence="5" id="KW-0808">Transferase</keyword>
<evidence type="ECO:0000313" key="18">
    <source>
        <dbReference type="RefSeq" id="XP_065659190.1"/>
    </source>
</evidence>
<dbReference type="PROSITE" id="PS51419">
    <property type="entry name" value="RAB"/>
    <property type="match status" value="1"/>
</dbReference>
<organism evidence="17 18">
    <name type="scientific">Hydra vulgaris</name>
    <name type="common">Hydra</name>
    <name type="synonym">Hydra attenuata</name>
    <dbReference type="NCBI Taxonomy" id="6087"/>
    <lineage>
        <taxon>Eukaryota</taxon>
        <taxon>Metazoa</taxon>
        <taxon>Cnidaria</taxon>
        <taxon>Hydrozoa</taxon>
        <taxon>Hydroidolina</taxon>
        <taxon>Anthoathecata</taxon>
        <taxon>Aplanulata</taxon>
        <taxon>Hydridae</taxon>
        <taxon>Hydra</taxon>
    </lineage>
</organism>
<dbReference type="PANTHER" id="PTHR48056">
    <property type="entry name" value="LRR RECEPTOR-LIKE SERINE/THREONINE-PROTEIN KINASE-RELATED"/>
    <property type="match status" value="1"/>
</dbReference>
<dbReference type="RefSeq" id="XP_065659190.1">
    <property type="nucleotide sequence ID" value="XM_065803118.1"/>
</dbReference>
<feature type="domain" description="Protein kinase" evidence="15">
    <location>
        <begin position="1382"/>
        <end position="1653"/>
    </location>
</feature>
<dbReference type="SUPFAM" id="SSF56112">
    <property type="entry name" value="Protein kinase-like (PK-like)"/>
    <property type="match status" value="1"/>
</dbReference>
<dbReference type="SMART" id="SM00369">
    <property type="entry name" value="LRR_TYP"/>
    <property type="match status" value="4"/>
</dbReference>
<dbReference type="Gene3D" id="1.25.40.20">
    <property type="entry name" value="Ankyrin repeat-containing domain"/>
    <property type="match status" value="1"/>
</dbReference>
<dbReference type="InterPro" id="IPR032171">
    <property type="entry name" value="COR-A"/>
</dbReference>
<protein>
    <recommendedName>
        <fullName evidence="2">non-specific serine/threonine protein kinase</fullName>
        <ecNumber evidence="2">2.7.11.1</ecNumber>
    </recommendedName>
</protein>
<sequence length="2047" mass="235314">MKGFLEKIWKKNGKDEEILKSTLNVRSGPLGYTKLHDEVFSKKPDKLRKLLEYGADVNLMSDGGYTPLHIAASIDACSCIEVLLEYNACTTIRDENKRTPYDTAVYYDSVNSAKLLLSHDILTSLKQRRHVDFVKYLETARSKSVIPDCFDKCLKLAVENNNFTVIGVIMLRKPRNAKECLIDAIIKTDNYKFDALKMPGCSKTTLLLLLCYAVEKHFNDVIKVICENKDFETEKSQCLKCDVQISAETLCHLKLFIMNIKEYFAFPISIGCNPTVKNYEGVKYMLLNIFSDKKNLKADWRGLKLDSLHEDWLQNLSSFKDVILSYNEIKSIPSTDILNCFGAVEKLNLSSNKLQEVPEELFRLPKLRNINLSQNKLRHLPNVKEWSPSLITITLKSNLLESFPSNVEGLLVKYLYLASNRLDCVPESICNLKCLEILDISENVDIHSLPVSMGKLSKLTQLDLNGLTITDPPSENKTSKEILNLLIGKLRYSKPYYKMKLMIIGRQQQGKTTLLKRLKGDNKFNLDISTQGIDIEEVIISFQRKEPFVFQVWDFAGQEDYFATHQCFLSSSSLYLLVWDVTKKDECVQLLQPWFENLVARVKIFYIIVVGTKLDLLNNNDLDKACNLMKTEIKALIETIPAVRNLKNEDNDFSSRIKICFVSSDTKFHNYYKGIRTLKKEIYILAETMTSNGKQNGDKLMGKLIPQSYLKLEEEINEIKKKEKHKIPIISREEFILIGKHLKSDFDKFQDEDLEPATKFLMNTGTVLHFDGANEDLRDMFFINPSWVCKLMSKFITVDAVQNFVENGILEQDKIPLILKEELENQNPDIIKKYLSLLSRFQVVCKIDDHRVLIPPKLPNYNPKHTMSINLNSLLTRYYFFSCIPYGFWARFITRFLSMIKEMLSPNMEIRSNVPILSSSLPKDEMDVTRYDCNKKIQNNICNECLSNISATGIVIKEDKFNSEIPINEKKCEINNNQQKNDGKKDQVFFANYMTGKIYFQESSKSVSPVNENSFFCHLHGDVMNVSKEHKDCVTYNFETNTNASDRVAIQEINLAVVTNEIHQLANYTTPYCESNFKQVCDPIINKLIIDSADNLSDCNCNDDNCGDDKIQKSNNFNISSDFKYIPISYSYTDAPLDDIISANDDEENTETDCYMQMITERVHVGCYDASKQAILKQKYENYICTNEEAKEEDDEVESQFINELSNSDEIYEEHFNDYGELAYLLDNGYLSCWNKGIVFNHPQLSFSIQQLPVLYKADRETIEICVTKSSLGYRVLSYVVDHIRTLLNEWYEGLLMSDSQVISSLACPVCTTSGINPPHLFNISTAFQKILESSDDNTCNMLCEQEHIPKAINIAEYCPDLTFQDLPKTMRYNYNDIYCEKNEKYKLGEGQYGKVYIGLFKNKIIAALKFYKFNITNELSLLDQFYEIRQEILMLSKLRHHPYIIQFLGFLIKPELCAVMEYARHGALSSVIHKRSKFIPRIVKFRICQQIASALAFMHKKCIIHRDIKSDNILLFSLNHNSKINIKLTDFGTANIMSPSGLKTFFGTKGYAAPEMIMYQSYLDEYTSSVDIYSFGMVFYELIAYRRPFNDILVQLIDNQIINGFRPKFYDVPDAFYGLINLTKLMITMWNQESSKRPHANDVLNMLLSPTFQLVFGLKMLCSTHKPHGMCYITSCKELWISCDDKKYQSIIVVINMESFQIVKKIQINAERFGLKNFNISSITSIGNEHVCVLLRSLNDVILVYEAQNYIVVHSHKIKDSYICSISANKNWVCLGFDDGHYSKFTLNNFLNGKINKKFLSSDLRGKFSIKASVLLSDTFIWSTGCVIMYCNFKKNKEKKVVCHNEKKIEEIVLSFDEKYFFISYQCSPDIHMYSAETKEALHIFSCRIDVLKCSPEALDVDIRVTCMCSVVNMLWVGTGGGHILIYEVYEVGGIYKTKLLQTLHPYAIEMQKLLLVDFTQAREDGVKYVIISIGKELNKNAFGLGSFLDFNGYIPKDQTAIDNNLCKHLDNDCDEGNDGNEGNNGKVIIVWHVLPSHFYKNLVLS</sequence>
<evidence type="ECO:0000256" key="7">
    <source>
        <dbReference type="ARBA" id="ARBA00022741"/>
    </source>
</evidence>
<dbReference type="PROSITE" id="PS50297">
    <property type="entry name" value="ANK_REP_REGION"/>
    <property type="match status" value="1"/>
</dbReference>
<dbReference type="Gene3D" id="3.80.10.10">
    <property type="entry name" value="Ribonuclease Inhibitor"/>
    <property type="match status" value="1"/>
</dbReference>
<dbReference type="InterPro" id="IPR008271">
    <property type="entry name" value="Ser/Thr_kinase_AS"/>
</dbReference>
<dbReference type="Proteomes" id="UP001652625">
    <property type="component" value="Chromosome 08"/>
</dbReference>
<dbReference type="PROSITE" id="PS00108">
    <property type="entry name" value="PROTEIN_KINASE_ST"/>
    <property type="match status" value="1"/>
</dbReference>
<feature type="repeat" description="ANK" evidence="12">
    <location>
        <begin position="63"/>
        <end position="95"/>
    </location>
</feature>
<dbReference type="SUPFAM" id="SSF52540">
    <property type="entry name" value="P-loop containing nucleoside triphosphate hydrolases"/>
    <property type="match status" value="1"/>
</dbReference>
<keyword evidence="14" id="KW-0175">Coiled coil</keyword>
<keyword evidence="4" id="KW-0433">Leucine-rich repeat</keyword>
<dbReference type="Gene3D" id="3.40.50.300">
    <property type="entry name" value="P-loop containing nucleotide triphosphate hydrolases"/>
    <property type="match status" value="1"/>
</dbReference>
<dbReference type="InterPro" id="IPR001611">
    <property type="entry name" value="Leu-rich_rpt"/>
</dbReference>
<dbReference type="PANTHER" id="PTHR48056:SF81">
    <property type="entry name" value="RECEPTOR PROTEIN-TYROSINE KINASE CEPR1"/>
    <property type="match status" value="1"/>
</dbReference>
<keyword evidence="17" id="KW-1185">Reference proteome</keyword>
<evidence type="ECO:0000256" key="6">
    <source>
        <dbReference type="ARBA" id="ARBA00022737"/>
    </source>
</evidence>
<evidence type="ECO:0000256" key="8">
    <source>
        <dbReference type="ARBA" id="ARBA00022777"/>
    </source>
</evidence>
<dbReference type="Pfam" id="PF08477">
    <property type="entry name" value="Roc"/>
    <property type="match status" value="1"/>
</dbReference>
<dbReference type="InterPro" id="IPR005225">
    <property type="entry name" value="Small_GTP-bd"/>
</dbReference>
<dbReference type="SMART" id="SM00248">
    <property type="entry name" value="ANK"/>
    <property type="match status" value="3"/>
</dbReference>
<keyword evidence="12" id="KW-0040">ANK repeat</keyword>
<dbReference type="PROSITE" id="PS50011">
    <property type="entry name" value="PROTEIN_KINASE_DOM"/>
    <property type="match status" value="1"/>
</dbReference>
<keyword evidence="8" id="KW-0418">Kinase</keyword>
<dbReference type="Gene3D" id="3.30.70.1390">
    <property type="entry name" value="ROC domain from the Parkinson's disease-associated leucine-rich repeat kinase 2"/>
    <property type="match status" value="1"/>
</dbReference>
<dbReference type="InterPro" id="IPR027417">
    <property type="entry name" value="P-loop_NTPase"/>
</dbReference>